<dbReference type="InterPro" id="IPR010699">
    <property type="entry name" value="DUF1275"/>
</dbReference>
<feature type="region of interest" description="Disordered" evidence="1">
    <location>
        <begin position="245"/>
        <end position="269"/>
    </location>
</feature>
<evidence type="ECO:0000313" key="3">
    <source>
        <dbReference type="EMBL" id="VTR92092.1"/>
    </source>
</evidence>
<feature type="transmembrane region" description="Helical" evidence="2">
    <location>
        <begin position="190"/>
        <end position="210"/>
    </location>
</feature>
<feature type="transmembrane region" description="Helical" evidence="2">
    <location>
        <begin position="95"/>
        <end position="119"/>
    </location>
</feature>
<feature type="transmembrane region" description="Helical" evidence="2">
    <location>
        <begin position="62"/>
        <end position="83"/>
    </location>
</feature>
<evidence type="ECO:0000256" key="1">
    <source>
        <dbReference type="SAM" id="MobiDB-lite"/>
    </source>
</evidence>
<evidence type="ECO:0000256" key="2">
    <source>
        <dbReference type="SAM" id="Phobius"/>
    </source>
</evidence>
<dbReference type="RefSeq" id="WP_162667006.1">
    <property type="nucleotide sequence ID" value="NZ_LR593886.1"/>
</dbReference>
<feature type="transmembrane region" description="Helical" evidence="2">
    <location>
        <begin position="216"/>
        <end position="235"/>
    </location>
</feature>
<evidence type="ECO:0008006" key="5">
    <source>
        <dbReference type="Google" id="ProtNLM"/>
    </source>
</evidence>
<keyword evidence="2" id="KW-0812">Transmembrane</keyword>
<organism evidence="3 4">
    <name type="scientific">Gemmata massiliana</name>
    <dbReference type="NCBI Taxonomy" id="1210884"/>
    <lineage>
        <taxon>Bacteria</taxon>
        <taxon>Pseudomonadati</taxon>
        <taxon>Planctomycetota</taxon>
        <taxon>Planctomycetia</taxon>
        <taxon>Gemmatales</taxon>
        <taxon>Gemmataceae</taxon>
        <taxon>Gemmata</taxon>
    </lineage>
</organism>
<keyword evidence="2" id="KW-1133">Transmembrane helix</keyword>
<dbReference type="KEGG" id="gms:SOIL9_56220"/>
<keyword evidence="2" id="KW-0472">Membrane</keyword>
<name>A0A6P2CY85_9BACT</name>
<gene>
    <name evidence="3" type="ORF">SOIL9_56220</name>
</gene>
<dbReference type="PANTHER" id="PTHR37314">
    <property type="entry name" value="SLR0142 PROTEIN"/>
    <property type="match status" value="1"/>
</dbReference>
<sequence>MPYVLHTPDTIFSARHTPSWLLLAGASGMVNGLAFLACEQYVTHVTGTATRLGLEWPHAGIALEYAVVVLSFIFGAMASVLALQARVTRGKPPRWATPLVIVALTLTGVALTGLTGVFGPFGGAVTTEPPFVLLSLLAFASGLQNAAVATSTGLAVRTTHLTGPATDLGIHLGVAYFTKGDDRRAALRGVLLRSGKVFAFVAGAGLALPLAGATGYLAFFVPAVGVLMAAGLSFIPAWGPSDFPDHEESVQADPPPAAEPVMAGAQAVR</sequence>
<feature type="transmembrane region" description="Helical" evidence="2">
    <location>
        <begin position="131"/>
        <end position="156"/>
    </location>
</feature>
<dbReference type="AlphaFoldDB" id="A0A6P2CY85"/>
<dbReference type="EMBL" id="LR593886">
    <property type="protein sequence ID" value="VTR92092.1"/>
    <property type="molecule type" value="Genomic_DNA"/>
</dbReference>
<protein>
    <recommendedName>
        <fullName evidence="5">DUF1275 domain-containing protein</fullName>
    </recommendedName>
</protein>
<evidence type="ECO:0000313" key="4">
    <source>
        <dbReference type="Proteomes" id="UP000464178"/>
    </source>
</evidence>
<keyword evidence="4" id="KW-1185">Reference proteome</keyword>
<dbReference type="Proteomes" id="UP000464178">
    <property type="component" value="Chromosome"/>
</dbReference>
<accession>A0A6P2CY85</accession>
<reference evidence="3 4" key="1">
    <citation type="submission" date="2019-05" db="EMBL/GenBank/DDBJ databases">
        <authorList>
            <consortium name="Science for Life Laboratories"/>
        </authorList>
    </citation>
    <scope>NUCLEOTIDE SEQUENCE [LARGE SCALE GENOMIC DNA]</scope>
    <source>
        <strain evidence="3">Soil9</strain>
    </source>
</reference>
<proteinExistence type="predicted"/>
<feature type="transmembrane region" description="Helical" evidence="2">
    <location>
        <begin position="20"/>
        <end position="42"/>
    </location>
</feature>
<dbReference type="PANTHER" id="PTHR37314:SF4">
    <property type="entry name" value="UPF0700 TRANSMEMBRANE PROTEIN YOAK"/>
    <property type="match status" value="1"/>
</dbReference>
<dbReference type="Pfam" id="PF06912">
    <property type="entry name" value="DUF1275"/>
    <property type="match status" value="1"/>
</dbReference>